<feature type="domain" description="Sushi" evidence="7">
    <location>
        <begin position="647"/>
        <end position="705"/>
    </location>
</feature>
<feature type="domain" description="Sushi" evidence="7">
    <location>
        <begin position="21"/>
        <end position="80"/>
    </location>
</feature>
<evidence type="ECO:0000256" key="2">
    <source>
        <dbReference type="ARBA" id="ARBA00022729"/>
    </source>
</evidence>
<comment type="caution">
    <text evidence="5">Lacks conserved residue(s) required for the propagation of feature annotation.</text>
</comment>
<dbReference type="PROSITE" id="PS50923">
    <property type="entry name" value="SUSHI"/>
    <property type="match status" value="8"/>
</dbReference>
<evidence type="ECO:0000256" key="6">
    <source>
        <dbReference type="SAM" id="SignalP"/>
    </source>
</evidence>
<comment type="caution">
    <text evidence="8">The sequence shown here is derived from an EMBL/GenBank/DDBJ whole genome shotgun (WGS) entry which is preliminary data.</text>
</comment>
<evidence type="ECO:0000256" key="3">
    <source>
        <dbReference type="ARBA" id="ARBA00022737"/>
    </source>
</evidence>
<keyword evidence="2 6" id="KW-0732">Signal</keyword>
<feature type="disulfide bond" evidence="5">
    <location>
        <begin position="710"/>
        <end position="753"/>
    </location>
</feature>
<dbReference type="CDD" id="cd00033">
    <property type="entry name" value="CCP"/>
    <property type="match status" value="8"/>
</dbReference>
<evidence type="ECO:0000313" key="9">
    <source>
        <dbReference type="Proteomes" id="UP001474421"/>
    </source>
</evidence>
<feature type="domain" description="Sushi" evidence="7">
    <location>
        <begin position="403"/>
        <end position="460"/>
    </location>
</feature>
<feature type="domain" description="Sushi" evidence="7">
    <location>
        <begin position="588"/>
        <end position="646"/>
    </location>
</feature>
<sequence length="832" mass="94193">MKGWLLLATAFFLWPGCSSQNECEEPDEIDFGEIVSTEKAKYLENDRVQYRCNPGYVLEGPEWIQCKAQEWTPHPPKCLTPCSITRQQLAAKKLFVFGNQRKARLIQSNHSLQFQCNEGYVLVAPSVRKCVDGYMDLPLCISERGGNCSSPPRIENGDITTLSEKQYRSGSSVEFRCQRYYAMEGQNRSFCDNGAWTKAPICLDPCVISRTDLERQMIQVKDGMDAPENIFLQRDHSIELICKTGYVLAANSSQSVFVLQCDGTSPVIPKCKEITCNSPRILNGSFRPQRTTYHDGDLIRIQCDSGFIFEPTNGEKVVECTKNGWSPSPKCVNPCVISRTDLERQMIQVKDGMDAPENIFLQHGQSIELTCKTGYVLVANSSQSVFVLQCDGTSPVIPKCKDMQCFPPEVTNGHFRPRQAQYTYNDEIETICDEGFFFGGPGNVSKCIKSGWNPPVVCKSKVCEYIRIENGKMTDYLERYKPFPIRHRQTIQFLCSPGFLAANKQNRWQTATCIDSRYVPEPKCFKACDPSQYIYYGGFIYTYWNTYIEGDNITFACNKGYSPANQQPTVTCTKRGWSPPPRCIVTDATCPEPPTVENAEIEEDTMKKYVHGEKINYQCNDGFEISGSAAVTCTEKKWSHLPNCEDVRCSSPPQIQNGRIVSTIKEMYLPQEKVQYRCNPRYALLGSPFVKCLKKRWSQAPRCSDIGGKCGRPPPVENGDITDLPKANYFQSESVTYQCQNLYTMEGSSRVTCHNGHWSQTPTCRAACTVNEEDKRQHNIRLKWSNGDKIYSADGNIVEFECIRRHKLHPNSGALRVNCVNGKFDYPHCIPN</sequence>
<protein>
    <submittedName>
        <fullName evidence="8">Complement factor H-like</fullName>
    </submittedName>
</protein>
<keyword evidence="3" id="KW-0677">Repeat</keyword>
<evidence type="ECO:0000256" key="5">
    <source>
        <dbReference type="PROSITE-ProRule" id="PRU00302"/>
    </source>
</evidence>
<dbReference type="InterPro" id="IPR000436">
    <property type="entry name" value="Sushi_SCR_CCP_dom"/>
</dbReference>
<evidence type="ECO:0000256" key="4">
    <source>
        <dbReference type="ARBA" id="ARBA00023157"/>
    </source>
</evidence>
<evidence type="ECO:0000313" key="8">
    <source>
        <dbReference type="EMBL" id="KAK9403966.1"/>
    </source>
</evidence>
<dbReference type="InterPro" id="IPR035976">
    <property type="entry name" value="Sushi/SCR/CCP_sf"/>
</dbReference>
<dbReference type="PANTHER" id="PTHR45785">
    <property type="entry name" value="COMPLEMENT FACTOR H-RELATED"/>
    <property type="match status" value="1"/>
</dbReference>
<reference evidence="8 9" key="1">
    <citation type="journal article" date="2024" name="Proc. Natl. Acad. Sci. U.S.A.">
        <title>The genetic regulatory architecture and epigenomic basis for age-related changes in rattlesnake venom.</title>
        <authorList>
            <person name="Hogan M.P."/>
            <person name="Holding M.L."/>
            <person name="Nystrom G.S."/>
            <person name="Colston T.J."/>
            <person name="Bartlett D.A."/>
            <person name="Mason A.J."/>
            <person name="Ellsworth S.A."/>
            <person name="Rautsaw R.M."/>
            <person name="Lawrence K.C."/>
            <person name="Strickland J.L."/>
            <person name="He B."/>
            <person name="Fraser P."/>
            <person name="Margres M.J."/>
            <person name="Gilbert D.M."/>
            <person name="Gibbs H.L."/>
            <person name="Parkinson C.L."/>
            <person name="Rokyta D.R."/>
        </authorList>
    </citation>
    <scope>NUCLEOTIDE SEQUENCE [LARGE SCALE GENOMIC DNA]</scope>
    <source>
        <strain evidence="8">DRR0105</strain>
    </source>
</reference>
<dbReference type="SUPFAM" id="SSF57535">
    <property type="entry name" value="Complement control module/SCR domain"/>
    <property type="match status" value="11"/>
</dbReference>
<dbReference type="SMART" id="SM00032">
    <property type="entry name" value="CCP"/>
    <property type="match status" value="11"/>
</dbReference>
<feature type="domain" description="Sushi" evidence="7">
    <location>
        <begin position="708"/>
        <end position="766"/>
    </location>
</feature>
<dbReference type="Gene3D" id="2.10.70.10">
    <property type="entry name" value="Complement Module, domain 1"/>
    <property type="match status" value="13"/>
</dbReference>
<keyword evidence="4 5" id="KW-1015">Disulfide bond</keyword>
<dbReference type="Pfam" id="PF00084">
    <property type="entry name" value="Sushi"/>
    <property type="match status" value="8"/>
</dbReference>
<feature type="disulfide bond" evidence="5">
    <location>
        <begin position="590"/>
        <end position="633"/>
    </location>
</feature>
<dbReference type="FunFam" id="2.10.70.10:FF:000014">
    <property type="entry name" value="Membrane cofactor protein"/>
    <property type="match status" value="1"/>
</dbReference>
<keyword evidence="1 5" id="KW-0768">Sushi</keyword>
<gene>
    <name evidence="8" type="ORF">NXF25_008793</name>
</gene>
<feature type="domain" description="Sushi" evidence="7">
    <location>
        <begin position="274"/>
        <end position="333"/>
    </location>
</feature>
<accession>A0AAW1BNU5</accession>
<evidence type="ECO:0000256" key="1">
    <source>
        <dbReference type="ARBA" id="ARBA00022659"/>
    </source>
</evidence>
<dbReference type="InterPro" id="IPR051503">
    <property type="entry name" value="ComplSys_Reg/VirEntry_Med"/>
</dbReference>
<evidence type="ECO:0000259" key="7">
    <source>
        <dbReference type="PROSITE" id="PS50923"/>
    </source>
</evidence>
<dbReference type="EMBL" id="JAOTOJ010000003">
    <property type="protein sequence ID" value="KAK9403966.1"/>
    <property type="molecule type" value="Genomic_DNA"/>
</dbReference>
<proteinExistence type="predicted"/>
<dbReference type="PANTHER" id="PTHR45785:SF7">
    <property type="entry name" value="COMPLEMENT FACTOR H"/>
    <property type="match status" value="1"/>
</dbReference>
<keyword evidence="9" id="KW-1185">Reference proteome</keyword>
<feature type="chain" id="PRO_5043340211" evidence="6">
    <location>
        <begin position="20"/>
        <end position="832"/>
    </location>
</feature>
<feature type="disulfide bond" evidence="5">
    <location>
        <begin position="23"/>
        <end position="66"/>
    </location>
</feature>
<organism evidence="8 9">
    <name type="scientific">Crotalus adamanteus</name>
    <name type="common">Eastern diamondback rattlesnake</name>
    <dbReference type="NCBI Taxonomy" id="8729"/>
    <lineage>
        <taxon>Eukaryota</taxon>
        <taxon>Metazoa</taxon>
        <taxon>Chordata</taxon>
        <taxon>Craniata</taxon>
        <taxon>Vertebrata</taxon>
        <taxon>Euteleostomi</taxon>
        <taxon>Lepidosauria</taxon>
        <taxon>Squamata</taxon>
        <taxon>Bifurcata</taxon>
        <taxon>Unidentata</taxon>
        <taxon>Episquamata</taxon>
        <taxon>Toxicofera</taxon>
        <taxon>Serpentes</taxon>
        <taxon>Colubroidea</taxon>
        <taxon>Viperidae</taxon>
        <taxon>Crotalinae</taxon>
        <taxon>Crotalus</taxon>
    </lineage>
</organism>
<dbReference type="Proteomes" id="UP001474421">
    <property type="component" value="Unassembled WGS sequence"/>
</dbReference>
<feature type="disulfide bond" evidence="5">
    <location>
        <begin position="148"/>
        <end position="191"/>
    </location>
</feature>
<feature type="domain" description="Sushi" evidence="7">
    <location>
        <begin position="146"/>
        <end position="204"/>
    </location>
</feature>
<feature type="domain" description="Sushi" evidence="7">
    <location>
        <begin position="526"/>
        <end position="585"/>
    </location>
</feature>
<feature type="signal peptide" evidence="6">
    <location>
        <begin position="1"/>
        <end position="19"/>
    </location>
</feature>
<feature type="disulfide bond" evidence="5">
    <location>
        <begin position="649"/>
        <end position="692"/>
    </location>
</feature>
<dbReference type="FunFam" id="2.10.70.10:FF:000026">
    <property type="entry name" value="Complement inhibitory factor H"/>
    <property type="match status" value="3"/>
</dbReference>
<name>A0AAW1BNU5_CROAD</name>
<dbReference type="AlphaFoldDB" id="A0AAW1BNU5"/>